<dbReference type="InterPro" id="IPR032274">
    <property type="entry name" value="DUF4835"/>
</dbReference>
<dbReference type="EMBL" id="JRLY01000009">
    <property type="protein sequence ID" value="KGO92497.1"/>
    <property type="molecule type" value="Genomic_DNA"/>
</dbReference>
<reference evidence="2 3" key="1">
    <citation type="submission" date="2013-09" db="EMBL/GenBank/DDBJ databases">
        <authorList>
            <person name="Zeng Z."/>
            <person name="Chen C."/>
        </authorList>
    </citation>
    <scope>NUCLEOTIDE SEQUENCE [LARGE SCALE GENOMIC DNA]</scope>
    <source>
        <strain evidence="2 3">WB 4.1-42</strain>
    </source>
</reference>
<feature type="chain" id="PRO_5001991480" description="DUF4835 domain-containing protein" evidence="1">
    <location>
        <begin position="20"/>
        <end position="294"/>
    </location>
</feature>
<dbReference type="eggNOG" id="ENOG502Z7MQ">
    <property type="taxonomic scope" value="Bacteria"/>
</dbReference>
<evidence type="ECO:0000313" key="2">
    <source>
        <dbReference type="EMBL" id="KGO92497.1"/>
    </source>
</evidence>
<proteinExistence type="predicted"/>
<gene>
    <name evidence="2" type="ORF">Q766_11985</name>
</gene>
<dbReference type="Pfam" id="PF16119">
    <property type="entry name" value="DUF4835"/>
    <property type="match status" value="1"/>
</dbReference>
<organism evidence="2 3">
    <name type="scientific">Flavobacterium subsaxonicum WB 4.1-42 = DSM 21790</name>
    <dbReference type="NCBI Taxonomy" id="1121898"/>
    <lineage>
        <taxon>Bacteria</taxon>
        <taxon>Pseudomonadati</taxon>
        <taxon>Bacteroidota</taxon>
        <taxon>Flavobacteriia</taxon>
        <taxon>Flavobacteriales</taxon>
        <taxon>Flavobacteriaceae</taxon>
        <taxon>Flavobacterium</taxon>
    </lineage>
</organism>
<sequence>MHKWIGLLMLTFFSFTAKGQELNCTVKVSFDRITDANPQIFKTLEKSLQDFVNNTRWTTRNFGRSERIDCSMFFNISAYDNNSFTAMLQVASSRSVYNSTYQSPVMNVNDKDIAFRYNEGENLIFNPNSFDSNLVSLVAFYANMIIAMDADTYEKEGGTPYYEAAQNIVSVSQSGGKGWTQQDGLQSRYFLVNDVLSNTYKPFREALYAYHMTAMDKMADNQKEGKEKVIAAITTLSELYKVRPNAFLTRVFFDAKSDEIVAVFSGGPMVSITKLQDMLNRISPMNGAKWGKIK</sequence>
<protein>
    <recommendedName>
        <fullName evidence="4">DUF4835 domain-containing protein</fullName>
    </recommendedName>
</protein>
<dbReference type="Proteomes" id="UP000030111">
    <property type="component" value="Unassembled WGS sequence"/>
</dbReference>
<evidence type="ECO:0000313" key="3">
    <source>
        <dbReference type="Proteomes" id="UP000030111"/>
    </source>
</evidence>
<keyword evidence="1" id="KW-0732">Signal</keyword>
<accession>A0A0A2MIN1</accession>
<keyword evidence="3" id="KW-1185">Reference proteome</keyword>
<evidence type="ECO:0000256" key="1">
    <source>
        <dbReference type="SAM" id="SignalP"/>
    </source>
</evidence>
<evidence type="ECO:0008006" key="4">
    <source>
        <dbReference type="Google" id="ProtNLM"/>
    </source>
</evidence>
<feature type="signal peptide" evidence="1">
    <location>
        <begin position="1"/>
        <end position="19"/>
    </location>
</feature>
<dbReference type="OrthoDB" id="9773381at2"/>
<dbReference type="STRING" id="1121898.GCA_000422725_03504"/>
<name>A0A0A2MIN1_9FLAO</name>
<comment type="caution">
    <text evidence="2">The sequence shown here is derived from an EMBL/GenBank/DDBJ whole genome shotgun (WGS) entry which is preliminary data.</text>
</comment>
<dbReference type="RefSeq" id="WP_026991470.1">
    <property type="nucleotide sequence ID" value="NZ_AUGP01000029.1"/>
</dbReference>
<dbReference type="AlphaFoldDB" id="A0A0A2MIN1"/>